<dbReference type="InterPro" id="IPR029787">
    <property type="entry name" value="Nucleotide_cyclase"/>
</dbReference>
<dbReference type="SMART" id="SM00267">
    <property type="entry name" value="GGDEF"/>
    <property type="match status" value="1"/>
</dbReference>
<feature type="domain" description="GGDEF" evidence="2">
    <location>
        <begin position="293"/>
        <end position="428"/>
    </location>
</feature>
<comment type="caution">
    <text evidence="3">The sequence shown here is derived from an EMBL/GenBank/DDBJ whole genome shotgun (WGS) entry which is preliminary data.</text>
</comment>
<dbReference type="PANTHER" id="PTHR44757">
    <property type="entry name" value="DIGUANYLATE CYCLASE DGCP"/>
    <property type="match status" value="1"/>
</dbReference>
<dbReference type="EMBL" id="JADPMR010000004">
    <property type="protein sequence ID" value="MBF9003263.1"/>
    <property type="molecule type" value="Genomic_DNA"/>
</dbReference>
<dbReference type="Gene3D" id="3.30.450.20">
    <property type="entry name" value="PAS domain"/>
    <property type="match status" value="1"/>
</dbReference>
<dbReference type="RefSeq" id="WP_196125148.1">
    <property type="nucleotide sequence ID" value="NZ_JADPMR010000004.1"/>
</dbReference>
<dbReference type="InterPro" id="IPR013656">
    <property type="entry name" value="PAS_4"/>
</dbReference>
<dbReference type="Pfam" id="PF08448">
    <property type="entry name" value="PAS_4"/>
    <property type="match status" value="1"/>
</dbReference>
<dbReference type="CDD" id="cd01949">
    <property type="entry name" value="GGDEF"/>
    <property type="match status" value="1"/>
</dbReference>
<dbReference type="Proteomes" id="UP000597206">
    <property type="component" value="Unassembled WGS sequence"/>
</dbReference>
<dbReference type="SUPFAM" id="SSF55073">
    <property type="entry name" value="Nucleotide cyclase"/>
    <property type="match status" value="1"/>
</dbReference>
<dbReference type="PANTHER" id="PTHR44757:SF2">
    <property type="entry name" value="BIOFILM ARCHITECTURE MAINTENANCE PROTEIN MBAA"/>
    <property type="match status" value="1"/>
</dbReference>
<dbReference type="Gene3D" id="3.30.70.270">
    <property type="match status" value="1"/>
</dbReference>
<dbReference type="InterPro" id="IPR000014">
    <property type="entry name" value="PAS"/>
</dbReference>
<dbReference type="InterPro" id="IPR052155">
    <property type="entry name" value="Biofilm_reg_signaling"/>
</dbReference>
<feature type="region of interest" description="Disordered" evidence="1">
    <location>
        <begin position="1"/>
        <end position="23"/>
    </location>
</feature>
<dbReference type="Pfam" id="PF00990">
    <property type="entry name" value="GGDEF"/>
    <property type="match status" value="1"/>
</dbReference>
<evidence type="ECO:0000259" key="2">
    <source>
        <dbReference type="PROSITE" id="PS50887"/>
    </source>
</evidence>
<dbReference type="SUPFAM" id="SSF55785">
    <property type="entry name" value="PYP-like sensor domain (PAS domain)"/>
    <property type="match status" value="2"/>
</dbReference>
<dbReference type="NCBIfam" id="TIGR00254">
    <property type="entry name" value="GGDEF"/>
    <property type="match status" value="1"/>
</dbReference>
<dbReference type="InterPro" id="IPR043128">
    <property type="entry name" value="Rev_trsase/Diguanyl_cyclase"/>
</dbReference>
<proteinExistence type="predicted"/>
<protein>
    <submittedName>
        <fullName evidence="3">Diguanylate cyclase</fullName>
    </submittedName>
</protein>
<reference evidence="3 4" key="1">
    <citation type="submission" date="2020-11" db="EMBL/GenBank/DDBJ databases">
        <title>Vibrio nitrifigilis sp. nov., a marine nitrogen-fixing bacterium isolated from the lagoon sediment of an islet inside an atoll.</title>
        <authorList>
            <person name="Wang L.-T."/>
            <person name="Shieh W.Y."/>
        </authorList>
    </citation>
    <scope>NUCLEOTIDE SEQUENCE [LARGE SCALE GENOMIC DNA]</scope>
    <source>
        <strain evidence="3 4">NFV-1</strain>
    </source>
</reference>
<sequence>MTKRIKRHKEANSAMPTKEDTRDSLPNLAPLLLAEIVNQCSSGISVCDVNGKIIYGNQQFKTRYNLSPESYVQQFFINTFNDISIDDILDRVDTETSLHLVETKSSDQSDWIILRVSKIVYNDEIMLLFLVESLTSTIINHLRVNIKLETIVDHLPVLIAHVDQQDRYLFANRTYETFFNCPLENVIDNSVENLIGSDAYAERKTYIQRVKQGHSVIFDHTFFVDDDIRQLQLKLVPGESGQEDYYIFAQDVTELRSFQKKLEFQAYHDSLTGLTNRTFFIKSLNGILSRNQQNTGLLFIDLDGLKIANDNYGHDSGDELLKRFADILKHTLRPQDIVSRLAGDEFTILIANLSNPTHDLEEVCQRIQGALPATMNIEGFDIPCSCSIGATIIDTHIGFDEERWLAIADSAMYKVKRHGKGGYNIEPTWDIADLNESFQQESIE</sequence>
<gene>
    <name evidence="3" type="ORF">I1A42_22545</name>
</gene>
<name>A0ABS0GM72_9VIBR</name>
<dbReference type="Pfam" id="PF13188">
    <property type="entry name" value="PAS_8"/>
    <property type="match status" value="1"/>
</dbReference>
<dbReference type="NCBIfam" id="TIGR00229">
    <property type="entry name" value="sensory_box"/>
    <property type="match status" value="1"/>
</dbReference>
<evidence type="ECO:0000313" key="3">
    <source>
        <dbReference type="EMBL" id="MBF9003263.1"/>
    </source>
</evidence>
<dbReference type="InterPro" id="IPR000160">
    <property type="entry name" value="GGDEF_dom"/>
</dbReference>
<evidence type="ECO:0000313" key="4">
    <source>
        <dbReference type="Proteomes" id="UP000597206"/>
    </source>
</evidence>
<dbReference type="InterPro" id="IPR035965">
    <property type="entry name" value="PAS-like_dom_sf"/>
</dbReference>
<dbReference type="SMART" id="SM00091">
    <property type="entry name" value="PAS"/>
    <property type="match status" value="2"/>
</dbReference>
<organism evidence="3 4">
    <name type="scientific">Vibrio nitrifigilis</name>
    <dbReference type="NCBI Taxonomy" id="2789781"/>
    <lineage>
        <taxon>Bacteria</taxon>
        <taxon>Pseudomonadati</taxon>
        <taxon>Pseudomonadota</taxon>
        <taxon>Gammaproteobacteria</taxon>
        <taxon>Vibrionales</taxon>
        <taxon>Vibrionaceae</taxon>
        <taxon>Vibrio</taxon>
    </lineage>
</organism>
<accession>A0ABS0GM72</accession>
<dbReference type="PROSITE" id="PS50887">
    <property type="entry name" value="GGDEF"/>
    <property type="match status" value="1"/>
</dbReference>
<evidence type="ECO:0000256" key="1">
    <source>
        <dbReference type="SAM" id="MobiDB-lite"/>
    </source>
</evidence>
<keyword evidence="4" id="KW-1185">Reference proteome</keyword>